<proteinExistence type="predicted"/>
<organism evidence="1 2">
    <name type="scientific">Dreissena polymorpha</name>
    <name type="common">Zebra mussel</name>
    <name type="synonym">Mytilus polymorpha</name>
    <dbReference type="NCBI Taxonomy" id="45954"/>
    <lineage>
        <taxon>Eukaryota</taxon>
        <taxon>Metazoa</taxon>
        <taxon>Spiralia</taxon>
        <taxon>Lophotrochozoa</taxon>
        <taxon>Mollusca</taxon>
        <taxon>Bivalvia</taxon>
        <taxon>Autobranchia</taxon>
        <taxon>Heteroconchia</taxon>
        <taxon>Euheterodonta</taxon>
        <taxon>Imparidentia</taxon>
        <taxon>Neoheterodontei</taxon>
        <taxon>Myida</taxon>
        <taxon>Dreissenoidea</taxon>
        <taxon>Dreissenidae</taxon>
        <taxon>Dreissena</taxon>
    </lineage>
</organism>
<evidence type="ECO:0000313" key="1">
    <source>
        <dbReference type="EMBL" id="KAH3771944.1"/>
    </source>
</evidence>
<protein>
    <submittedName>
        <fullName evidence="1">Uncharacterized protein</fullName>
    </submittedName>
</protein>
<dbReference type="Proteomes" id="UP000828390">
    <property type="component" value="Unassembled WGS sequence"/>
</dbReference>
<dbReference type="EMBL" id="JAIWYP010000009">
    <property type="protein sequence ID" value="KAH3771944.1"/>
    <property type="molecule type" value="Genomic_DNA"/>
</dbReference>
<reference evidence="1" key="2">
    <citation type="submission" date="2020-11" db="EMBL/GenBank/DDBJ databases">
        <authorList>
            <person name="McCartney M.A."/>
            <person name="Auch B."/>
            <person name="Kono T."/>
            <person name="Mallez S."/>
            <person name="Becker A."/>
            <person name="Gohl D.M."/>
            <person name="Silverstein K.A.T."/>
            <person name="Koren S."/>
            <person name="Bechman K.B."/>
            <person name="Herman A."/>
            <person name="Abrahante J.E."/>
            <person name="Garbe J."/>
        </authorList>
    </citation>
    <scope>NUCLEOTIDE SEQUENCE</scope>
    <source>
        <strain evidence="1">Duluth1</strain>
        <tissue evidence="1">Whole animal</tissue>
    </source>
</reference>
<accession>A0A9D4E4C3</accession>
<sequence length="65" mass="7612">MTGLELSLFFNLEKGDCKILENKGLEPFLSPVIPRIRERNMEFVDEEKPDLLGRGKVEAFFRIER</sequence>
<reference evidence="1" key="1">
    <citation type="journal article" date="2019" name="bioRxiv">
        <title>The Genome of the Zebra Mussel, Dreissena polymorpha: A Resource for Invasive Species Research.</title>
        <authorList>
            <person name="McCartney M.A."/>
            <person name="Auch B."/>
            <person name="Kono T."/>
            <person name="Mallez S."/>
            <person name="Zhang Y."/>
            <person name="Obille A."/>
            <person name="Becker A."/>
            <person name="Abrahante J.E."/>
            <person name="Garbe J."/>
            <person name="Badalamenti J.P."/>
            <person name="Herman A."/>
            <person name="Mangelson H."/>
            <person name="Liachko I."/>
            <person name="Sullivan S."/>
            <person name="Sone E.D."/>
            <person name="Koren S."/>
            <person name="Silverstein K.A.T."/>
            <person name="Beckman K.B."/>
            <person name="Gohl D.M."/>
        </authorList>
    </citation>
    <scope>NUCLEOTIDE SEQUENCE</scope>
    <source>
        <strain evidence="1">Duluth1</strain>
        <tissue evidence="1">Whole animal</tissue>
    </source>
</reference>
<gene>
    <name evidence="1" type="ORF">DPMN_173273</name>
</gene>
<dbReference type="AlphaFoldDB" id="A0A9D4E4C3"/>
<keyword evidence="2" id="KW-1185">Reference proteome</keyword>
<name>A0A9D4E4C3_DREPO</name>
<evidence type="ECO:0000313" key="2">
    <source>
        <dbReference type="Proteomes" id="UP000828390"/>
    </source>
</evidence>
<comment type="caution">
    <text evidence="1">The sequence shown here is derived from an EMBL/GenBank/DDBJ whole genome shotgun (WGS) entry which is preliminary data.</text>
</comment>